<comment type="cofactor">
    <cofactor evidence="1">
        <name>FAD</name>
        <dbReference type="ChEBI" id="CHEBI:57692"/>
    </cofactor>
</comment>
<dbReference type="InterPro" id="IPR003953">
    <property type="entry name" value="FAD-dep_OxRdtase_2_FAD-bd"/>
</dbReference>
<evidence type="ECO:0000313" key="6">
    <source>
        <dbReference type="EMBL" id="MBJ8338132.1"/>
    </source>
</evidence>
<evidence type="ECO:0000256" key="4">
    <source>
        <dbReference type="ARBA" id="ARBA00023002"/>
    </source>
</evidence>
<keyword evidence="7" id="KW-1185">Reference proteome</keyword>
<dbReference type="SUPFAM" id="SSF56425">
    <property type="entry name" value="Succinate dehydrogenase/fumarate reductase flavoprotein, catalytic domain"/>
    <property type="match status" value="1"/>
</dbReference>
<dbReference type="PANTHER" id="PTHR43400">
    <property type="entry name" value="FUMARATE REDUCTASE"/>
    <property type="match status" value="1"/>
</dbReference>
<sequence length="300" mass="32609">MPIPSGGQHEFGESTCRVCGDRQRDVAKGDGTFLHRRRGDHRTRRRRPTRVHLSIGGIGITRPAIRVVLPIEDVDDVAGSACVTQPVHQYPRRGSTRHLFELRGERRRQVSFVHEQIAGRHDPIWFVFDGKAKRRYQFGAVMPGQKFPQSWFDSGLMHRADTVAELAAAIGISATGLTETVARFNGFARGGRDEDFRRGESAYDNYYGDPTLATPTLDVLDTKPYYAVKMIAGDLGTKGGVVSNEHAQVVRADGTAIDGLYATGNASAAVMGNDYAGAGATIGPAMVFGWISARHAAGAQ</sequence>
<dbReference type="EMBL" id="JAEMNV010000001">
    <property type="protein sequence ID" value="MBJ8338132.1"/>
    <property type="molecule type" value="Genomic_DNA"/>
</dbReference>
<dbReference type="Proteomes" id="UP000655868">
    <property type="component" value="Unassembled WGS sequence"/>
</dbReference>
<gene>
    <name evidence="6" type="ORF">JGU71_04470</name>
</gene>
<accession>A0A934U1I2</accession>
<evidence type="ECO:0000256" key="3">
    <source>
        <dbReference type="ARBA" id="ARBA00022827"/>
    </source>
</evidence>
<feature type="domain" description="FAD-dependent oxidoreductase 2 FAD-binding" evidence="5">
    <location>
        <begin position="101"/>
        <end position="281"/>
    </location>
</feature>
<comment type="caution">
    <text evidence="6">The sequence shown here is derived from an EMBL/GenBank/DDBJ whole genome shotgun (WGS) entry which is preliminary data.</text>
</comment>
<protein>
    <submittedName>
        <fullName evidence="6">FAD-binding protein</fullName>
    </submittedName>
</protein>
<proteinExistence type="predicted"/>
<reference evidence="6" key="1">
    <citation type="submission" date="2020-12" db="EMBL/GenBank/DDBJ databases">
        <title>Antrihabitans popcorni sp. nov. and Antrihabitans auranticaus sp. nov., isolated from a larva cave.</title>
        <authorList>
            <person name="Lee S.D."/>
            <person name="Kim I.S."/>
        </authorList>
    </citation>
    <scope>NUCLEOTIDE SEQUENCE</scope>
    <source>
        <strain evidence="6">YC3-6</strain>
    </source>
</reference>
<evidence type="ECO:0000256" key="1">
    <source>
        <dbReference type="ARBA" id="ARBA00001974"/>
    </source>
</evidence>
<dbReference type="Pfam" id="PF00890">
    <property type="entry name" value="FAD_binding_2"/>
    <property type="match status" value="1"/>
</dbReference>
<keyword evidence="3" id="KW-0274">FAD</keyword>
<keyword evidence="4" id="KW-0560">Oxidoreductase</keyword>
<keyword evidence="2" id="KW-0285">Flavoprotein</keyword>
<dbReference type="SUPFAM" id="SSF51905">
    <property type="entry name" value="FAD/NAD(P)-binding domain"/>
    <property type="match status" value="1"/>
</dbReference>
<dbReference type="AlphaFoldDB" id="A0A934U1I2"/>
<dbReference type="GO" id="GO:0008202">
    <property type="term" value="P:steroid metabolic process"/>
    <property type="evidence" value="ECO:0007669"/>
    <property type="project" value="UniProtKB-ARBA"/>
</dbReference>
<dbReference type="InterPro" id="IPR027477">
    <property type="entry name" value="Succ_DH/fumarate_Rdtase_cat_sf"/>
</dbReference>
<dbReference type="InterPro" id="IPR036188">
    <property type="entry name" value="FAD/NAD-bd_sf"/>
</dbReference>
<dbReference type="PANTHER" id="PTHR43400:SF10">
    <property type="entry name" value="3-OXOSTEROID 1-DEHYDROGENASE"/>
    <property type="match status" value="1"/>
</dbReference>
<dbReference type="Gene3D" id="3.90.700.10">
    <property type="entry name" value="Succinate dehydrogenase/fumarate reductase flavoprotein, catalytic domain"/>
    <property type="match status" value="1"/>
</dbReference>
<organism evidence="6 7">
    <name type="scientific">Antrihabitans stalagmiti</name>
    <dbReference type="NCBI Taxonomy" id="2799499"/>
    <lineage>
        <taxon>Bacteria</taxon>
        <taxon>Bacillati</taxon>
        <taxon>Actinomycetota</taxon>
        <taxon>Actinomycetes</taxon>
        <taxon>Mycobacteriales</taxon>
        <taxon>Nocardiaceae</taxon>
        <taxon>Antrihabitans</taxon>
    </lineage>
</organism>
<name>A0A934U1I2_9NOCA</name>
<dbReference type="GO" id="GO:0033765">
    <property type="term" value="F:steroid dehydrogenase activity, acting on the CH-CH group of donors"/>
    <property type="evidence" value="ECO:0007669"/>
    <property type="project" value="UniProtKB-ARBA"/>
</dbReference>
<evidence type="ECO:0000313" key="7">
    <source>
        <dbReference type="Proteomes" id="UP000655868"/>
    </source>
</evidence>
<evidence type="ECO:0000259" key="5">
    <source>
        <dbReference type="Pfam" id="PF00890"/>
    </source>
</evidence>
<evidence type="ECO:0000256" key="2">
    <source>
        <dbReference type="ARBA" id="ARBA00022630"/>
    </source>
</evidence>
<dbReference type="Gene3D" id="3.50.50.60">
    <property type="entry name" value="FAD/NAD(P)-binding domain"/>
    <property type="match status" value="1"/>
</dbReference>
<dbReference type="InterPro" id="IPR050315">
    <property type="entry name" value="FAD-oxidoreductase_2"/>
</dbReference>